<protein>
    <submittedName>
        <fullName evidence="2">Uncharacterized protein</fullName>
    </submittedName>
</protein>
<evidence type="ECO:0000256" key="1">
    <source>
        <dbReference type="SAM" id="MobiDB-lite"/>
    </source>
</evidence>
<reference evidence="2" key="2">
    <citation type="submission" date="2021-02" db="EMBL/GenBank/DDBJ databases">
        <authorList>
            <person name="Kimball J.A."/>
            <person name="Haas M.W."/>
            <person name="Macchietto M."/>
            <person name="Kono T."/>
            <person name="Duquette J."/>
            <person name="Shao M."/>
        </authorList>
    </citation>
    <scope>NUCLEOTIDE SEQUENCE</scope>
    <source>
        <tissue evidence="2">Fresh leaf tissue</tissue>
    </source>
</reference>
<feature type="region of interest" description="Disordered" evidence="1">
    <location>
        <begin position="35"/>
        <end position="59"/>
    </location>
</feature>
<organism evidence="2 3">
    <name type="scientific">Zizania palustris</name>
    <name type="common">Northern wild rice</name>
    <dbReference type="NCBI Taxonomy" id="103762"/>
    <lineage>
        <taxon>Eukaryota</taxon>
        <taxon>Viridiplantae</taxon>
        <taxon>Streptophyta</taxon>
        <taxon>Embryophyta</taxon>
        <taxon>Tracheophyta</taxon>
        <taxon>Spermatophyta</taxon>
        <taxon>Magnoliopsida</taxon>
        <taxon>Liliopsida</taxon>
        <taxon>Poales</taxon>
        <taxon>Poaceae</taxon>
        <taxon>BOP clade</taxon>
        <taxon>Oryzoideae</taxon>
        <taxon>Oryzeae</taxon>
        <taxon>Zizaniinae</taxon>
        <taxon>Zizania</taxon>
    </lineage>
</organism>
<dbReference type="EMBL" id="JAAALK010000079">
    <property type="protein sequence ID" value="KAG8097372.1"/>
    <property type="molecule type" value="Genomic_DNA"/>
</dbReference>
<sequence>MAVTTPESTAEEEGLERKMTVVALDLLETWGMAEEEGLCGQREKTQKSTARATKSEPEEEDGFSCTVVRYRLQLPVRDMALDKDPNVEVLHWRQCVHMAKEFMIYDHLKLDLHLGGCSCYHEIAEAPIDRRLHFGPNIVLFLTPNG</sequence>
<keyword evidence="3" id="KW-1185">Reference proteome</keyword>
<evidence type="ECO:0000313" key="2">
    <source>
        <dbReference type="EMBL" id="KAG8097372.1"/>
    </source>
</evidence>
<comment type="caution">
    <text evidence="2">The sequence shown here is derived from an EMBL/GenBank/DDBJ whole genome shotgun (WGS) entry which is preliminary data.</text>
</comment>
<dbReference type="OrthoDB" id="77828at2759"/>
<name>A0A8J5X4N2_ZIZPA</name>
<dbReference type="AlphaFoldDB" id="A0A8J5X4N2"/>
<evidence type="ECO:0000313" key="3">
    <source>
        <dbReference type="Proteomes" id="UP000729402"/>
    </source>
</evidence>
<reference evidence="2" key="1">
    <citation type="journal article" date="2021" name="bioRxiv">
        <title>Whole Genome Assembly and Annotation of Northern Wild Rice, Zizania palustris L., Supports a Whole Genome Duplication in the Zizania Genus.</title>
        <authorList>
            <person name="Haas M."/>
            <person name="Kono T."/>
            <person name="Macchietto M."/>
            <person name="Millas R."/>
            <person name="McGilp L."/>
            <person name="Shao M."/>
            <person name="Duquette J."/>
            <person name="Hirsch C.N."/>
            <person name="Kimball J."/>
        </authorList>
    </citation>
    <scope>NUCLEOTIDE SEQUENCE</scope>
    <source>
        <tissue evidence="2">Fresh leaf tissue</tissue>
    </source>
</reference>
<proteinExistence type="predicted"/>
<dbReference type="Proteomes" id="UP000729402">
    <property type="component" value="Unassembled WGS sequence"/>
</dbReference>
<gene>
    <name evidence="2" type="ORF">GUJ93_ZPchr0013g35807</name>
</gene>
<accession>A0A8J5X4N2</accession>